<keyword evidence="2" id="KW-1185">Reference proteome</keyword>
<evidence type="ECO:0000313" key="2">
    <source>
        <dbReference type="Proteomes" id="UP001295444"/>
    </source>
</evidence>
<reference evidence="1" key="1">
    <citation type="submission" date="2022-03" db="EMBL/GenBank/DDBJ databases">
        <authorList>
            <person name="Alioto T."/>
            <person name="Alioto T."/>
            <person name="Gomez Garrido J."/>
        </authorList>
    </citation>
    <scope>NUCLEOTIDE SEQUENCE</scope>
</reference>
<dbReference type="EMBL" id="OW240914">
    <property type="protein sequence ID" value="CAH2273892.1"/>
    <property type="molecule type" value="Genomic_DNA"/>
</dbReference>
<organism evidence="1 2">
    <name type="scientific">Pelobates cultripes</name>
    <name type="common">Western spadefoot toad</name>
    <dbReference type="NCBI Taxonomy" id="61616"/>
    <lineage>
        <taxon>Eukaryota</taxon>
        <taxon>Metazoa</taxon>
        <taxon>Chordata</taxon>
        <taxon>Craniata</taxon>
        <taxon>Vertebrata</taxon>
        <taxon>Euteleostomi</taxon>
        <taxon>Amphibia</taxon>
        <taxon>Batrachia</taxon>
        <taxon>Anura</taxon>
        <taxon>Pelobatoidea</taxon>
        <taxon>Pelobatidae</taxon>
        <taxon>Pelobates</taxon>
    </lineage>
</organism>
<sequence length="103" mass="11534">MAYAECSSDPCSGESEVICKLNKLSELSSERLVARMQVAKPTTLPSLRPQDPTPDTEWKVRTEVHCPVQKRQRHAVGSVRIRRSLHSSLHIQSSCPELPDGRL</sequence>
<evidence type="ECO:0000313" key="1">
    <source>
        <dbReference type="EMBL" id="CAH2273892.1"/>
    </source>
</evidence>
<gene>
    <name evidence="1" type="ORF">PECUL_23A044530</name>
</gene>
<accession>A0AAD1RLP9</accession>
<dbReference type="AlphaFoldDB" id="A0AAD1RLP9"/>
<protein>
    <submittedName>
        <fullName evidence="1">Uncharacterized protein</fullName>
    </submittedName>
</protein>
<dbReference type="Proteomes" id="UP001295444">
    <property type="component" value="Chromosome 03"/>
</dbReference>
<proteinExistence type="predicted"/>
<name>A0AAD1RLP9_PELCU</name>